<evidence type="ECO:0000256" key="7">
    <source>
        <dbReference type="ARBA" id="ARBA00037818"/>
    </source>
</evidence>
<dbReference type="OMA" id="DNIFCCH"/>
<evidence type="ECO:0000256" key="10">
    <source>
        <dbReference type="ARBA" id="ARBA00054219"/>
    </source>
</evidence>
<reference evidence="15" key="1">
    <citation type="submission" date="2018-01" db="EMBL/GenBank/DDBJ databases">
        <authorList>
            <person name="Alioto T."/>
            <person name="Alioto T."/>
        </authorList>
    </citation>
    <scope>NUCLEOTIDE SEQUENCE [LARGE SCALE GENOMIC DNA]</scope>
</reference>
<protein>
    <recommendedName>
        <fullName evidence="11">Serine/threonine-protein phosphatase</fullName>
        <ecNumber evidence="11">3.1.3.16</ecNumber>
    </recommendedName>
</protein>
<dbReference type="GO" id="GO:0005737">
    <property type="term" value="C:cytoplasm"/>
    <property type="evidence" value="ECO:0007669"/>
    <property type="project" value="TreeGrafter"/>
</dbReference>
<dbReference type="InterPro" id="IPR004843">
    <property type="entry name" value="Calcineurin-like_PHP"/>
</dbReference>
<sequence>MFENFNHNALPGSPPVRTRRQSVQSSPSGHLTVGATTNNPLIGPRRFSHPRNGTEYLDHLIAKLTQMGDGAGGVQLSAMDLETLCLRARGVLLQEPALLEIEAPVNVLGDIHGQYGNLLKYLAAGGYPPEGRYLLLGDYVDRGKNSIETLTLLLALKVRYPNHFFLLRGNHESSNLNRVYGFFDECKRRFTVKMWRTFVDCYNCLPIAAVIGSAIFCCHGGLSPDLFSLDQIRNIARPCDIPESGMLCDLLWSDPDFVNYGWRPNDRGVSHTFGADVVTAFMLRFHFTLMCRGHQVVEDGYEFFAKRQLITIFSAPNYCGQFDNAGAMMSIDQDLLCTFRIQRPISLRRLTYPMHK</sequence>
<evidence type="ECO:0000256" key="9">
    <source>
        <dbReference type="ARBA" id="ARBA00048336"/>
    </source>
</evidence>
<evidence type="ECO:0000256" key="2">
    <source>
        <dbReference type="ARBA" id="ARBA00008294"/>
    </source>
</evidence>
<dbReference type="AlphaFoldDB" id="A0A3B0J6H2"/>
<keyword evidence="4 11" id="KW-0378">Hydrolase</keyword>
<feature type="domain" description="Serine/threonine specific protein phosphatases" evidence="13">
    <location>
        <begin position="167"/>
        <end position="172"/>
    </location>
</feature>
<dbReference type="FunFam" id="3.60.21.10:FF:000026">
    <property type="entry name" value="Serine/threonine-protein phosphatase"/>
    <property type="match status" value="1"/>
</dbReference>
<dbReference type="GO" id="GO:0031143">
    <property type="term" value="C:pseudopodium"/>
    <property type="evidence" value="ECO:0007669"/>
    <property type="project" value="UniProtKB-SubCell"/>
</dbReference>
<evidence type="ECO:0000256" key="5">
    <source>
        <dbReference type="ARBA" id="ARBA00022912"/>
    </source>
</evidence>
<comment type="function">
    <text evidence="10">Probable phosphatase which plays a redundant role with gsp-4 in spermatogenesis by regulating sister chromatid segregation during meiosis. In addition, involved in sperm motility by controlling the dynamic disassembly of major sperm proteins (MSP) in the spermatozoan pseudopodium.</text>
</comment>
<dbReference type="GO" id="GO:0046872">
    <property type="term" value="F:metal ion binding"/>
    <property type="evidence" value="ECO:0007669"/>
    <property type="project" value="UniProtKB-KW"/>
</dbReference>
<dbReference type="Proteomes" id="UP000268350">
    <property type="component" value="Unassembled WGS sequence"/>
</dbReference>
<accession>A0A3B0J6H2</accession>
<gene>
    <name evidence="14" type="ORF">DGUA_6G003204</name>
</gene>
<feature type="region of interest" description="Disordered" evidence="12">
    <location>
        <begin position="1"/>
        <end position="45"/>
    </location>
</feature>
<evidence type="ECO:0000256" key="12">
    <source>
        <dbReference type="SAM" id="MobiDB-lite"/>
    </source>
</evidence>
<dbReference type="InterPro" id="IPR006186">
    <property type="entry name" value="Ser/Thr-sp_prot-phosphatase"/>
</dbReference>
<keyword evidence="5" id="KW-0904">Protein phosphatase</keyword>
<dbReference type="PANTHER" id="PTHR11668">
    <property type="entry name" value="SERINE/THREONINE PROTEIN PHOSPHATASE"/>
    <property type="match status" value="1"/>
</dbReference>
<keyword evidence="3" id="KW-0479">Metal-binding</keyword>
<dbReference type="InterPro" id="IPR050341">
    <property type="entry name" value="PP1_catalytic_subunit"/>
</dbReference>
<organism evidence="14 15">
    <name type="scientific">Drosophila guanche</name>
    <name type="common">Fruit fly</name>
    <dbReference type="NCBI Taxonomy" id="7266"/>
    <lineage>
        <taxon>Eukaryota</taxon>
        <taxon>Metazoa</taxon>
        <taxon>Ecdysozoa</taxon>
        <taxon>Arthropoda</taxon>
        <taxon>Hexapoda</taxon>
        <taxon>Insecta</taxon>
        <taxon>Pterygota</taxon>
        <taxon>Neoptera</taxon>
        <taxon>Endopterygota</taxon>
        <taxon>Diptera</taxon>
        <taxon>Brachycera</taxon>
        <taxon>Muscomorpha</taxon>
        <taxon>Ephydroidea</taxon>
        <taxon>Drosophilidae</taxon>
        <taxon>Drosophila</taxon>
        <taxon>Sophophora</taxon>
    </lineage>
</organism>
<feature type="compositionally biased region" description="Polar residues" evidence="12">
    <location>
        <begin position="21"/>
        <end position="40"/>
    </location>
</feature>
<keyword evidence="15" id="KW-1185">Reference proteome</keyword>
<dbReference type="PANTHER" id="PTHR11668:SF300">
    <property type="entry name" value="SERINE_THREONINE-PROTEIN PHOSPHATASE"/>
    <property type="match status" value="1"/>
</dbReference>
<keyword evidence="6" id="KW-0464">Manganese</keyword>
<evidence type="ECO:0000256" key="1">
    <source>
        <dbReference type="ARBA" id="ARBA00001936"/>
    </source>
</evidence>
<name>A0A3B0J6H2_DROGU</name>
<dbReference type="EMBL" id="OUUW01000001">
    <property type="protein sequence ID" value="SPP75402.1"/>
    <property type="molecule type" value="Genomic_DNA"/>
</dbReference>
<dbReference type="InterPro" id="IPR031675">
    <property type="entry name" value="STPPase_N"/>
</dbReference>
<evidence type="ECO:0000313" key="15">
    <source>
        <dbReference type="Proteomes" id="UP000268350"/>
    </source>
</evidence>
<dbReference type="SMART" id="SM00156">
    <property type="entry name" value="PP2Ac"/>
    <property type="match status" value="1"/>
</dbReference>
<dbReference type="Pfam" id="PF00149">
    <property type="entry name" value="Metallophos"/>
    <property type="match status" value="1"/>
</dbReference>
<evidence type="ECO:0000256" key="11">
    <source>
        <dbReference type="RuleBase" id="RU004273"/>
    </source>
</evidence>
<evidence type="ECO:0000256" key="3">
    <source>
        <dbReference type="ARBA" id="ARBA00022723"/>
    </source>
</evidence>
<dbReference type="OrthoDB" id="7805757at2759"/>
<dbReference type="EC" id="3.1.3.16" evidence="11"/>
<dbReference type="GO" id="GO:0097723">
    <property type="term" value="P:amoeboid sperm motility"/>
    <property type="evidence" value="ECO:0007669"/>
    <property type="project" value="UniProtKB-ARBA"/>
</dbReference>
<comment type="catalytic activity">
    <reaction evidence="9 11">
        <text>O-phospho-L-threonyl-[protein] + H2O = L-threonyl-[protein] + phosphate</text>
        <dbReference type="Rhea" id="RHEA:47004"/>
        <dbReference type="Rhea" id="RHEA-COMP:11060"/>
        <dbReference type="Rhea" id="RHEA-COMP:11605"/>
        <dbReference type="ChEBI" id="CHEBI:15377"/>
        <dbReference type="ChEBI" id="CHEBI:30013"/>
        <dbReference type="ChEBI" id="CHEBI:43474"/>
        <dbReference type="ChEBI" id="CHEBI:61977"/>
        <dbReference type="EC" id="3.1.3.16"/>
    </reaction>
</comment>
<comment type="catalytic activity">
    <reaction evidence="8">
        <text>O-phospho-L-seryl-[protein] + H2O = L-seryl-[protein] + phosphate</text>
        <dbReference type="Rhea" id="RHEA:20629"/>
        <dbReference type="Rhea" id="RHEA-COMP:9863"/>
        <dbReference type="Rhea" id="RHEA-COMP:11604"/>
        <dbReference type="ChEBI" id="CHEBI:15377"/>
        <dbReference type="ChEBI" id="CHEBI:29999"/>
        <dbReference type="ChEBI" id="CHEBI:43474"/>
        <dbReference type="ChEBI" id="CHEBI:83421"/>
        <dbReference type="EC" id="3.1.3.16"/>
    </reaction>
</comment>
<comment type="cofactor">
    <cofactor evidence="1">
        <name>Mn(2+)</name>
        <dbReference type="ChEBI" id="CHEBI:29035"/>
    </cofactor>
</comment>
<evidence type="ECO:0000256" key="6">
    <source>
        <dbReference type="ARBA" id="ARBA00023211"/>
    </source>
</evidence>
<dbReference type="STRING" id="7266.A0A3B0J6H2"/>
<evidence type="ECO:0000259" key="13">
    <source>
        <dbReference type="PROSITE" id="PS00125"/>
    </source>
</evidence>
<dbReference type="GO" id="GO:0007060">
    <property type="term" value="P:male meiosis chromosome segregation"/>
    <property type="evidence" value="ECO:0007669"/>
    <property type="project" value="UniProtKB-ARBA"/>
</dbReference>
<evidence type="ECO:0000256" key="8">
    <source>
        <dbReference type="ARBA" id="ARBA00047761"/>
    </source>
</evidence>
<comment type="subcellular location">
    <subcellularLocation>
        <location evidence="7">Cell projection</location>
        <location evidence="7">Pseudopodium</location>
    </subcellularLocation>
</comment>
<dbReference type="InterPro" id="IPR029052">
    <property type="entry name" value="Metallo-depent_PP-like"/>
</dbReference>
<comment type="similarity">
    <text evidence="2 11">Belongs to the PPP phosphatase family.</text>
</comment>
<dbReference type="PROSITE" id="PS00125">
    <property type="entry name" value="SER_THR_PHOSPHATASE"/>
    <property type="match status" value="1"/>
</dbReference>
<dbReference type="SUPFAM" id="SSF56300">
    <property type="entry name" value="Metallo-dependent phosphatases"/>
    <property type="match status" value="1"/>
</dbReference>
<dbReference type="GO" id="GO:0005634">
    <property type="term" value="C:nucleus"/>
    <property type="evidence" value="ECO:0007669"/>
    <property type="project" value="TreeGrafter"/>
</dbReference>
<evidence type="ECO:0000256" key="4">
    <source>
        <dbReference type="ARBA" id="ARBA00022801"/>
    </source>
</evidence>
<proteinExistence type="inferred from homology"/>
<dbReference type="GO" id="GO:0031272">
    <property type="term" value="P:regulation of pseudopodium assembly"/>
    <property type="evidence" value="ECO:0007669"/>
    <property type="project" value="UniProtKB-ARBA"/>
</dbReference>
<dbReference type="Pfam" id="PF16891">
    <property type="entry name" value="STPPase_N"/>
    <property type="match status" value="1"/>
</dbReference>
<dbReference type="GO" id="GO:0018991">
    <property type="term" value="P:egg-laying behavior"/>
    <property type="evidence" value="ECO:0007669"/>
    <property type="project" value="UniProtKB-ARBA"/>
</dbReference>
<evidence type="ECO:0000313" key="14">
    <source>
        <dbReference type="EMBL" id="SPP75402.1"/>
    </source>
</evidence>
<dbReference type="PRINTS" id="PR00114">
    <property type="entry name" value="STPHPHTASE"/>
</dbReference>
<dbReference type="GO" id="GO:0004722">
    <property type="term" value="F:protein serine/threonine phosphatase activity"/>
    <property type="evidence" value="ECO:0007669"/>
    <property type="project" value="UniProtKB-EC"/>
</dbReference>
<dbReference type="Gene3D" id="3.60.21.10">
    <property type="match status" value="1"/>
</dbReference>